<keyword evidence="3" id="KW-1185">Reference proteome</keyword>
<dbReference type="EMBL" id="JBDFQZ010000007">
    <property type="protein sequence ID" value="KAK9706543.1"/>
    <property type="molecule type" value="Genomic_DNA"/>
</dbReference>
<evidence type="ECO:0000313" key="2">
    <source>
        <dbReference type="EMBL" id="KAK9706543.1"/>
    </source>
</evidence>
<name>A0AAW1JTP5_SAPOF</name>
<dbReference type="AlphaFoldDB" id="A0AAW1JTP5"/>
<reference evidence="2" key="1">
    <citation type="submission" date="2024-03" db="EMBL/GenBank/DDBJ databases">
        <title>WGS assembly of Saponaria officinalis var. Norfolk2.</title>
        <authorList>
            <person name="Jenkins J."/>
            <person name="Shu S."/>
            <person name="Grimwood J."/>
            <person name="Barry K."/>
            <person name="Goodstein D."/>
            <person name="Schmutz J."/>
            <person name="Leebens-Mack J."/>
            <person name="Osbourn A."/>
        </authorList>
    </citation>
    <scope>NUCLEOTIDE SEQUENCE [LARGE SCALE GENOMIC DNA]</scope>
    <source>
        <strain evidence="2">JIC</strain>
    </source>
</reference>
<evidence type="ECO:0000259" key="1">
    <source>
        <dbReference type="Pfam" id="PF22936"/>
    </source>
</evidence>
<dbReference type="Proteomes" id="UP001443914">
    <property type="component" value="Unassembled WGS sequence"/>
</dbReference>
<dbReference type="Pfam" id="PF22936">
    <property type="entry name" value="Pol_BBD"/>
    <property type="match status" value="1"/>
</dbReference>
<sequence length="355" mass="39988">MWYEIKERYGQPNGPLLYQLKKKLRNISQDNSSVAAYFKKLKRHWDDIEELEFVPECECDVMDGCTCQILKKMLDIASKEKVMTFLMGLHDTYDALRINILSMEPMPTINKAYSMVQQIESQKQISNVLSSTQDVSALVVDKSGGGFMPSVLHPEQKFSFQNKSGFNSFPKQGGQRYNAHNAEVIEDTPFENSGDQHNQHSFKAEKAHELQKFDPAMLTAVYQHMLSMMQTGQGERGQQSVDASINYVGKIIASNVTVSSCNNVVWIVDSGATDHMVARKDVLINSRMLNQPILVGLPDGTTRTVTKIGEVQIHPKILLHDVLFVPGFKHNLLSVGKLLARDGMLIHFNVHNCMI</sequence>
<protein>
    <recommendedName>
        <fullName evidence="1">Retrovirus-related Pol polyprotein from transposon TNT 1-94-like beta-barrel domain-containing protein</fullName>
    </recommendedName>
</protein>
<organism evidence="2 3">
    <name type="scientific">Saponaria officinalis</name>
    <name type="common">Common soapwort</name>
    <name type="synonym">Lychnis saponaria</name>
    <dbReference type="NCBI Taxonomy" id="3572"/>
    <lineage>
        <taxon>Eukaryota</taxon>
        <taxon>Viridiplantae</taxon>
        <taxon>Streptophyta</taxon>
        <taxon>Embryophyta</taxon>
        <taxon>Tracheophyta</taxon>
        <taxon>Spermatophyta</taxon>
        <taxon>Magnoliopsida</taxon>
        <taxon>eudicotyledons</taxon>
        <taxon>Gunneridae</taxon>
        <taxon>Pentapetalae</taxon>
        <taxon>Caryophyllales</taxon>
        <taxon>Caryophyllaceae</taxon>
        <taxon>Caryophylleae</taxon>
        <taxon>Saponaria</taxon>
    </lineage>
</organism>
<evidence type="ECO:0000313" key="3">
    <source>
        <dbReference type="Proteomes" id="UP001443914"/>
    </source>
</evidence>
<accession>A0AAW1JTP5</accession>
<feature type="domain" description="Retrovirus-related Pol polyprotein from transposon TNT 1-94-like beta-barrel" evidence="1">
    <location>
        <begin position="266"/>
        <end position="340"/>
    </location>
</feature>
<dbReference type="InterPro" id="IPR054722">
    <property type="entry name" value="PolX-like_BBD"/>
</dbReference>
<comment type="caution">
    <text evidence="2">The sequence shown here is derived from an EMBL/GenBank/DDBJ whole genome shotgun (WGS) entry which is preliminary data.</text>
</comment>
<dbReference type="PANTHER" id="PTHR34222:SF99">
    <property type="entry name" value="PROTEIN, PUTATIVE-RELATED"/>
    <property type="match status" value="1"/>
</dbReference>
<dbReference type="PANTHER" id="PTHR34222">
    <property type="entry name" value="GAG_PRE-INTEGRS DOMAIN-CONTAINING PROTEIN"/>
    <property type="match status" value="1"/>
</dbReference>
<gene>
    <name evidence="2" type="ORF">RND81_07G133900</name>
</gene>
<proteinExistence type="predicted"/>